<accession>X1MDQ2</accession>
<evidence type="ECO:0000313" key="1">
    <source>
        <dbReference type="EMBL" id="GAI29782.1"/>
    </source>
</evidence>
<dbReference type="AlphaFoldDB" id="X1MDQ2"/>
<dbReference type="EMBL" id="BARV01020657">
    <property type="protein sequence ID" value="GAI29782.1"/>
    <property type="molecule type" value="Genomic_DNA"/>
</dbReference>
<name>X1MDQ2_9ZZZZ</name>
<proteinExistence type="predicted"/>
<gene>
    <name evidence="1" type="ORF">S06H3_34416</name>
</gene>
<sequence>LFDSSKVHIHGGSKVCDLDVVDNIVTDDVRNPHILSLFEGKIL</sequence>
<comment type="caution">
    <text evidence="1">The sequence shown here is derived from an EMBL/GenBank/DDBJ whole genome shotgun (WGS) entry which is preliminary data.</text>
</comment>
<reference evidence="1" key="1">
    <citation type="journal article" date="2014" name="Front. Microbiol.">
        <title>High frequency of phylogenetically diverse reductive dehalogenase-homologous genes in deep subseafloor sedimentary metagenomes.</title>
        <authorList>
            <person name="Kawai M."/>
            <person name="Futagami T."/>
            <person name="Toyoda A."/>
            <person name="Takaki Y."/>
            <person name="Nishi S."/>
            <person name="Hori S."/>
            <person name="Arai W."/>
            <person name="Tsubouchi T."/>
            <person name="Morono Y."/>
            <person name="Uchiyama I."/>
            <person name="Ito T."/>
            <person name="Fujiyama A."/>
            <person name="Inagaki F."/>
            <person name="Takami H."/>
        </authorList>
    </citation>
    <scope>NUCLEOTIDE SEQUENCE</scope>
    <source>
        <strain evidence="1">Expedition CK06-06</strain>
    </source>
</reference>
<organism evidence="1">
    <name type="scientific">marine sediment metagenome</name>
    <dbReference type="NCBI Taxonomy" id="412755"/>
    <lineage>
        <taxon>unclassified sequences</taxon>
        <taxon>metagenomes</taxon>
        <taxon>ecological metagenomes</taxon>
    </lineage>
</organism>
<feature type="non-terminal residue" evidence="1">
    <location>
        <position position="1"/>
    </location>
</feature>
<protein>
    <submittedName>
        <fullName evidence="1">Uncharacterized protein</fullName>
    </submittedName>
</protein>